<name>A0ABY3XF18_9GAMM</name>
<accession>A0ABY3XF18</accession>
<organism evidence="1 2">
    <name type="scientific">Lysobacter gummosus</name>
    <dbReference type="NCBI Taxonomy" id="262324"/>
    <lineage>
        <taxon>Bacteria</taxon>
        <taxon>Pseudomonadati</taxon>
        <taxon>Pseudomonadota</taxon>
        <taxon>Gammaproteobacteria</taxon>
        <taxon>Lysobacterales</taxon>
        <taxon>Lysobacteraceae</taxon>
        <taxon>Lysobacter</taxon>
    </lineage>
</organism>
<protein>
    <recommendedName>
        <fullName evidence="3">Lipoprotein</fullName>
    </recommendedName>
</protein>
<dbReference type="Proteomes" id="UP000829194">
    <property type="component" value="Chromosome"/>
</dbReference>
<gene>
    <name evidence="1" type="ORF">MOV92_02875</name>
</gene>
<sequence length="120" mass="13303">MKRAINGLLLAFFSIYSASCQRHGPAEAATEGIRVGETRANVELLLKDRGIKFKFSPPLADTSTFPTEMIQEEALESSTLTFFVFEPPVNAITKITRVIVVFDQNGRVDRILTKESNLGL</sequence>
<dbReference type="RefSeq" id="WP_148648717.1">
    <property type="nucleotide sequence ID" value="NZ_CP011131.1"/>
</dbReference>
<keyword evidence="2" id="KW-1185">Reference proteome</keyword>
<evidence type="ECO:0008006" key="3">
    <source>
        <dbReference type="Google" id="ProtNLM"/>
    </source>
</evidence>
<reference evidence="1 2" key="1">
    <citation type="submission" date="2022-03" db="EMBL/GenBank/DDBJ databases">
        <title>Complete genome sequence of Lysobacter capsici VKM B-2533 and Lysobacter gummosus 10.1.1, promising sources of lytic agents.</title>
        <authorList>
            <person name="Tarlachkov S.V."/>
            <person name="Kudryakova I.V."/>
            <person name="Afoshin A.S."/>
            <person name="Leontyevskaya E.A."/>
            <person name="Leontyevskaya N.V."/>
        </authorList>
    </citation>
    <scope>NUCLEOTIDE SEQUENCE [LARGE SCALE GENOMIC DNA]</scope>
    <source>
        <strain evidence="1 2">10.1.1</strain>
    </source>
</reference>
<evidence type="ECO:0000313" key="1">
    <source>
        <dbReference type="EMBL" id="UNP30240.1"/>
    </source>
</evidence>
<dbReference type="EMBL" id="CP093547">
    <property type="protein sequence ID" value="UNP30240.1"/>
    <property type="molecule type" value="Genomic_DNA"/>
</dbReference>
<evidence type="ECO:0000313" key="2">
    <source>
        <dbReference type="Proteomes" id="UP000829194"/>
    </source>
</evidence>
<proteinExistence type="predicted"/>